<organism evidence="2 3">
    <name type="scientific">Caligus rogercresseyi</name>
    <name type="common">Sea louse</name>
    <dbReference type="NCBI Taxonomy" id="217165"/>
    <lineage>
        <taxon>Eukaryota</taxon>
        <taxon>Metazoa</taxon>
        <taxon>Ecdysozoa</taxon>
        <taxon>Arthropoda</taxon>
        <taxon>Crustacea</taxon>
        <taxon>Multicrustacea</taxon>
        <taxon>Hexanauplia</taxon>
        <taxon>Copepoda</taxon>
        <taxon>Siphonostomatoida</taxon>
        <taxon>Caligidae</taxon>
        <taxon>Caligus</taxon>
    </lineage>
</organism>
<dbReference type="AlphaFoldDB" id="A0A7T8GS04"/>
<protein>
    <recommendedName>
        <fullName evidence="4">BZIP domain-containing protein</fullName>
    </recommendedName>
</protein>
<evidence type="ECO:0000256" key="1">
    <source>
        <dbReference type="SAM" id="MobiDB-lite"/>
    </source>
</evidence>
<dbReference type="Proteomes" id="UP000595437">
    <property type="component" value="Chromosome 16"/>
</dbReference>
<dbReference type="Gene3D" id="1.20.5.170">
    <property type="match status" value="1"/>
</dbReference>
<accession>A0A7T8GS04</accession>
<gene>
    <name evidence="2" type="ORF">FKW44_021895</name>
</gene>
<evidence type="ECO:0000313" key="3">
    <source>
        <dbReference type="Proteomes" id="UP000595437"/>
    </source>
</evidence>
<evidence type="ECO:0008006" key="4">
    <source>
        <dbReference type="Google" id="ProtNLM"/>
    </source>
</evidence>
<feature type="region of interest" description="Disordered" evidence="1">
    <location>
        <begin position="56"/>
        <end position="79"/>
    </location>
</feature>
<sequence length="79" mass="9252">MEQNKLASRRFRERKKASWSQTVIEADRLGLINKELKVKANELELKIKWIKEALRKSNDNSSSQPPHHHPILIHPCNTN</sequence>
<name>A0A7T8GS04_CALRO</name>
<dbReference type="InterPro" id="IPR046347">
    <property type="entry name" value="bZIP_sf"/>
</dbReference>
<evidence type="ECO:0000313" key="2">
    <source>
        <dbReference type="EMBL" id="QQP36719.1"/>
    </source>
</evidence>
<dbReference type="SUPFAM" id="SSF57959">
    <property type="entry name" value="Leucine zipper domain"/>
    <property type="match status" value="1"/>
</dbReference>
<proteinExistence type="predicted"/>
<dbReference type="GO" id="GO:0003700">
    <property type="term" value="F:DNA-binding transcription factor activity"/>
    <property type="evidence" value="ECO:0007669"/>
    <property type="project" value="InterPro"/>
</dbReference>
<dbReference type="EMBL" id="CP045905">
    <property type="protein sequence ID" value="QQP36719.1"/>
    <property type="molecule type" value="Genomic_DNA"/>
</dbReference>
<reference evidence="3" key="1">
    <citation type="submission" date="2021-01" db="EMBL/GenBank/DDBJ databases">
        <title>Caligus Genome Assembly.</title>
        <authorList>
            <person name="Gallardo-Escarate C."/>
        </authorList>
    </citation>
    <scope>NUCLEOTIDE SEQUENCE [LARGE SCALE GENOMIC DNA]</scope>
</reference>
<keyword evidence="3" id="KW-1185">Reference proteome</keyword>